<sequence>MTRSKTTRLLAATALILGMTMPFLASAADLKAYLDCLRHCAGSCNLSGHCFMIEK</sequence>
<comment type="caution">
    <text evidence="2">The sequence shown here is derived from an EMBL/GenBank/DDBJ whole genome shotgun (WGS) entry which is preliminary data.</text>
</comment>
<proteinExistence type="predicted"/>
<feature type="chain" id="PRO_5046636148" evidence="1">
    <location>
        <begin position="28"/>
        <end position="55"/>
    </location>
</feature>
<feature type="signal peptide" evidence="1">
    <location>
        <begin position="1"/>
        <end position="27"/>
    </location>
</feature>
<reference evidence="3" key="1">
    <citation type="journal article" date="2019" name="Int. J. Syst. Evol. Microbiol.">
        <title>The Global Catalogue of Microorganisms (GCM) 10K type strain sequencing project: providing services to taxonomists for standard genome sequencing and annotation.</title>
        <authorList>
            <consortium name="The Broad Institute Genomics Platform"/>
            <consortium name="The Broad Institute Genome Sequencing Center for Infectious Disease"/>
            <person name="Wu L."/>
            <person name="Ma J."/>
        </authorList>
    </citation>
    <scope>NUCLEOTIDE SEQUENCE [LARGE SCALE GENOMIC DNA]</scope>
    <source>
        <strain evidence="3">CCUG 55585</strain>
    </source>
</reference>
<dbReference type="RefSeq" id="WP_386823482.1">
    <property type="nucleotide sequence ID" value="NZ_JBHTIF010000001.1"/>
</dbReference>
<accession>A0ABW2YBW2</accession>
<keyword evidence="3" id="KW-1185">Reference proteome</keyword>
<evidence type="ECO:0000313" key="3">
    <source>
        <dbReference type="Proteomes" id="UP001597110"/>
    </source>
</evidence>
<dbReference type="Proteomes" id="UP001597110">
    <property type="component" value="Unassembled WGS sequence"/>
</dbReference>
<organism evidence="2 3">
    <name type="scientific">Lysobacter brunescens</name>
    <dbReference type="NCBI Taxonomy" id="262323"/>
    <lineage>
        <taxon>Bacteria</taxon>
        <taxon>Pseudomonadati</taxon>
        <taxon>Pseudomonadota</taxon>
        <taxon>Gammaproteobacteria</taxon>
        <taxon>Lysobacterales</taxon>
        <taxon>Lysobacteraceae</taxon>
        <taxon>Lysobacter</taxon>
    </lineage>
</organism>
<gene>
    <name evidence="2" type="ORF">ACFQ0E_09875</name>
</gene>
<dbReference type="EMBL" id="JBHTIF010000001">
    <property type="protein sequence ID" value="MFD0725906.1"/>
    <property type="molecule type" value="Genomic_DNA"/>
</dbReference>
<keyword evidence="1" id="KW-0732">Signal</keyword>
<evidence type="ECO:0000313" key="2">
    <source>
        <dbReference type="EMBL" id="MFD0725906.1"/>
    </source>
</evidence>
<protein>
    <submittedName>
        <fullName evidence="2">Uncharacterized protein</fullName>
    </submittedName>
</protein>
<evidence type="ECO:0000256" key="1">
    <source>
        <dbReference type="SAM" id="SignalP"/>
    </source>
</evidence>
<name>A0ABW2YBW2_9GAMM</name>